<keyword evidence="10 26" id="KW-0863">Zinc-finger</keyword>
<dbReference type="Pfam" id="PF00097">
    <property type="entry name" value="zf-C3HC4"/>
    <property type="match status" value="1"/>
</dbReference>
<dbReference type="InterPro" id="IPR013083">
    <property type="entry name" value="Znf_RING/FYVE/PHD"/>
</dbReference>
<comment type="subcellular location">
    <subcellularLocation>
        <location evidence="2">Chromosome</location>
    </subcellularLocation>
    <subcellularLocation>
        <location evidence="1">Nucleus</location>
    </subcellularLocation>
</comment>
<feature type="compositionally biased region" description="Polar residues" evidence="27">
    <location>
        <begin position="1438"/>
        <end position="1452"/>
    </location>
</feature>
<dbReference type="SUPFAM" id="SSF52113">
    <property type="entry name" value="BRCT domain"/>
    <property type="match status" value="2"/>
</dbReference>
<evidence type="ECO:0000313" key="31">
    <source>
        <dbReference type="Proteomes" id="UP001591681"/>
    </source>
</evidence>
<dbReference type="Proteomes" id="UP001591681">
    <property type="component" value="Unassembled WGS sequence"/>
</dbReference>
<feature type="region of interest" description="Disordered" evidence="27">
    <location>
        <begin position="1144"/>
        <end position="1172"/>
    </location>
</feature>
<dbReference type="InterPro" id="IPR036420">
    <property type="entry name" value="BRCT_dom_sf"/>
</dbReference>
<keyword evidence="14" id="KW-0007">Acetylation</keyword>
<proteinExistence type="predicted"/>
<dbReference type="PIRSF" id="PIRSF001734">
    <property type="entry name" value="BRCA1"/>
    <property type="match status" value="1"/>
</dbReference>
<evidence type="ECO:0000256" key="6">
    <source>
        <dbReference type="ARBA" id="ARBA00022553"/>
    </source>
</evidence>
<keyword evidence="17" id="KW-0238">DNA-binding</keyword>
<dbReference type="InterPro" id="IPR001841">
    <property type="entry name" value="Znf_RING"/>
</dbReference>
<feature type="domain" description="RING-type" evidence="28">
    <location>
        <begin position="22"/>
        <end position="64"/>
    </location>
</feature>
<evidence type="ECO:0000256" key="18">
    <source>
        <dbReference type="ARBA" id="ARBA00023159"/>
    </source>
</evidence>
<dbReference type="GO" id="GO:0006310">
    <property type="term" value="P:DNA recombination"/>
    <property type="evidence" value="ECO:0007669"/>
    <property type="project" value="UniProtKB-KW"/>
</dbReference>
<evidence type="ECO:0000256" key="23">
    <source>
        <dbReference type="ARBA" id="ARBA00023242"/>
    </source>
</evidence>
<feature type="compositionally biased region" description="Acidic residues" evidence="27">
    <location>
        <begin position="1571"/>
        <end position="1582"/>
    </location>
</feature>
<keyword evidence="9" id="KW-0227">DNA damage</keyword>
<feature type="region of interest" description="Disordered" evidence="27">
    <location>
        <begin position="237"/>
        <end position="278"/>
    </location>
</feature>
<dbReference type="GO" id="GO:0005634">
    <property type="term" value="C:nucleus"/>
    <property type="evidence" value="ECO:0007669"/>
    <property type="project" value="UniProtKB-SubCell"/>
</dbReference>
<evidence type="ECO:0000256" key="19">
    <source>
        <dbReference type="ARBA" id="ARBA00023160"/>
    </source>
</evidence>
<feature type="region of interest" description="Disordered" evidence="27">
    <location>
        <begin position="1330"/>
        <end position="1374"/>
    </location>
</feature>
<feature type="compositionally biased region" description="Pro residues" evidence="27">
    <location>
        <begin position="593"/>
        <end position="603"/>
    </location>
</feature>
<keyword evidence="6" id="KW-0597">Phosphoprotein</keyword>
<evidence type="ECO:0000256" key="22">
    <source>
        <dbReference type="ARBA" id="ARBA00023204"/>
    </source>
</evidence>
<keyword evidence="23" id="KW-0539">Nucleus</keyword>
<dbReference type="SUPFAM" id="SSF57850">
    <property type="entry name" value="RING/U-box"/>
    <property type="match status" value="1"/>
</dbReference>
<evidence type="ECO:0000256" key="17">
    <source>
        <dbReference type="ARBA" id="ARBA00023125"/>
    </source>
</evidence>
<evidence type="ECO:0000256" key="15">
    <source>
        <dbReference type="ARBA" id="ARBA00023015"/>
    </source>
</evidence>
<evidence type="ECO:0000256" key="27">
    <source>
        <dbReference type="SAM" id="MobiDB-lite"/>
    </source>
</evidence>
<feature type="region of interest" description="Disordered" evidence="27">
    <location>
        <begin position="1405"/>
        <end position="1686"/>
    </location>
</feature>
<keyword evidence="20" id="KW-0804">Transcription</keyword>
<dbReference type="InterPro" id="IPR017907">
    <property type="entry name" value="Znf_RING_CS"/>
</dbReference>
<accession>A0ABD1KRV9</accession>
<dbReference type="Gene3D" id="3.40.50.10190">
    <property type="entry name" value="BRCT domain"/>
    <property type="match status" value="2"/>
</dbReference>
<dbReference type="PANTHER" id="PTHR13763:SF0">
    <property type="entry name" value="BREAST CANCER TYPE 1 SUSCEPTIBILITY PROTEIN"/>
    <property type="match status" value="1"/>
</dbReference>
<evidence type="ECO:0000256" key="10">
    <source>
        <dbReference type="ARBA" id="ARBA00022771"/>
    </source>
</evidence>
<keyword evidence="11" id="KW-0276">Fatty acid metabolism</keyword>
<feature type="compositionally biased region" description="Basic and acidic residues" evidence="27">
    <location>
        <begin position="663"/>
        <end position="672"/>
    </location>
</feature>
<gene>
    <name evidence="30" type="ORF">ACEWY4_003512</name>
</gene>
<evidence type="ECO:0000256" key="16">
    <source>
        <dbReference type="ARBA" id="ARBA00023098"/>
    </source>
</evidence>
<evidence type="ECO:0000256" key="8">
    <source>
        <dbReference type="ARBA" id="ARBA00022737"/>
    </source>
</evidence>
<evidence type="ECO:0000256" key="4">
    <source>
        <dbReference type="ARBA" id="ARBA00022499"/>
    </source>
</evidence>
<feature type="compositionally biased region" description="Low complexity" evidence="27">
    <location>
        <begin position="850"/>
        <end position="860"/>
    </location>
</feature>
<dbReference type="GO" id="GO:0008270">
    <property type="term" value="F:zinc ion binding"/>
    <property type="evidence" value="ECO:0007669"/>
    <property type="project" value="UniProtKB-KW"/>
</dbReference>
<keyword evidence="13" id="KW-0832">Ubl conjugation</keyword>
<dbReference type="Pfam" id="PF00533">
    <property type="entry name" value="BRCT"/>
    <property type="match status" value="2"/>
</dbReference>
<keyword evidence="21" id="KW-0233">DNA recombination</keyword>
<dbReference type="InterPro" id="IPR001357">
    <property type="entry name" value="BRCT_dom"/>
</dbReference>
<keyword evidence="12" id="KW-0862">Zinc</keyword>
<feature type="compositionally biased region" description="Polar residues" evidence="27">
    <location>
        <begin position="1486"/>
        <end position="1495"/>
    </location>
</feature>
<dbReference type="GO" id="GO:0005694">
    <property type="term" value="C:chromosome"/>
    <property type="evidence" value="ECO:0007669"/>
    <property type="project" value="UniProtKB-SubCell"/>
</dbReference>
<keyword evidence="7" id="KW-0479">Metal-binding</keyword>
<evidence type="ECO:0000259" key="29">
    <source>
        <dbReference type="PROSITE" id="PS50172"/>
    </source>
</evidence>
<keyword evidence="4" id="KW-1017">Isopeptide bond</keyword>
<keyword evidence="24" id="KW-0131">Cell cycle</keyword>
<dbReference type="PRINTS" id="PR00493">
    <property type="entry name" value="BRSTCANCERI"/>
</dbReference>
<evidence type="ECO:0000256" key="7">
    <source>
        <dbReference type="ARBA" id="ARBA00022723"/>
    </source>
</evidence>
<dbReference type="PROSITE" id="PS50172">
    <property type="entry name" value="BRCT"/>
    <property type="match status" value="2"/>
</dbReference>
<keyword evidence="19" id="KW-0275">Fatty acid biosynthesis</keyword>
<feature type="compositionally biased region" description="Gly residues" evidence="27">
    <location>
        <begin position="255"/>
        <end position="270"/>
    </location>
</feature>
<dbReference type="SMART" id="SM00292">
    <property type="entry name" value="BRCT"/>
    <property type="match status" value="2"/>
</dbReference>
<dbReference type="PROSITE" id="PS50089">
    <property type="entry name" value="ZF_RING_2"/>
    <property type="match status" value="1"/>
</dbReference>
<feature type="compositionally biased region" description="Acidic residues" evidence="27">
    <location>
        <begin position="1160"/>
        <end position="1172"/>
    </location>
</feature>
<evidence type="ECO:0000256" key="5">
    <source>
        <dbReference type="ARBA" id="ARBA00022516"/>
    </source>
</evidence>
<evidence type="ECO:0000256" key="1">
    <source>
        <dbReference type="ARBA" id="ARBA00004123"/>
    </source>
</evidence>
<dbReference type="CDD" id="cd16498">
    <property type="entry name" value="RING-HC_BRCA1"/>
    <property type="match status" value="1"/>
</dbReference>
<evidence type="ECO:0000256" key="21">
    <source>
        <dbReference type="ARBA" id="ARBA00023172"/>
    </source>
</evidence>
<feature type="compositionally biased region" description="Basic and acidic residues" evidence="27">
    <location>
        <begin position="472"/>
        <end position="489"/>
    </location>
</feature>
<keyword evidence="8" id="KW-0677">Repeat</keyword>
<name>A0ABD1KRV9_9TELE</name>
<dbReference type="PROSITE" id="PS00518">
    <property type="entry name" value="ZF_RING_1"/>
    <property type="match status" value="1"/>
</dbReference>
<keyword evidence="18" id="KW-0010">Activator</keyword>
<dbReference type="PANTHER" id="PTHR13763">
    <property type="entry name" value="BREAST CANCER TYPE 1 SUSCEPTIBILITY PROTEIN BRCA1"/>
    <property type="match status" value="1"/>
</dbReference>
<feature type="region of interest" description="Disordered" evidence="27">
    <location>
        <begin position="1769"/>
        <end position="1813"/>
    </location>
</feature>
<dbReference type="SMART" id="SM00184">
    <property type="entry name" value="RING"/>
    <property type="match status" value="1"/>
</dbReference>
<keyword evidence="22" id="KW-0234">DNA repair</keyword>
<evidence type="ECO:0000313" key="30">
    <source>
        <dbReference type="EMBL" id="KAL2101751.1"/>
    </source>
</evidence>
<feature type="domain" description="BRCT" evidence="29">
    <location>
        <begin position="1921"/>
        <end position="2015"/>
    </location>
</feature>
<dbReference type="EMBL" id="JBHFQA010000003">
    <property type="protein sequence ID" value="KAL2101751.1"/>
    <property type="molecule type" value="Genomic_DNA"/>
</dbReference>
<feature type="region of interest" description="Disordered" evidence="27">
    <location>
        <begin position="165"/>
        <end position="208"/>
    </location>
</feature>
<feature type="compositionally biased region" description="Polar residues" evidence="27">
    <location>
        <begin position="1779"/>
        <end position="1798"/>
    </location>
</feature>
<feature type="domain" description="BRCT" evidence="29">
    <location>
        <begin position="1813"/>
        <end position="1900"/>
    </location>
</feature>
<evidence type="ECO:0000259" key="28">
    <source>
        <dbReference type="PROSITE" id="PS50089"/>
    </source>
</evidence>
<reference evidence="30 31" key="1">
    <citation type="submission" date="2024-09" db="EMBL/GenBank/DDBJ databases">
        <title>A chromosome-level genome assembly of Gray's grenadier anchovy, Coilia grayii.</title>
        <authorList>
            <person name="Fu Z."/>
        </authorList>
    </citation>
    <scope>NUCLEOTIDE SEQUENCE [LARGE SCALE GENOMIC DNA]</scope>
    <source>
        <strain evidence="30">G4</strain>
        <tissue evidence="30">Muscle</tissue>
    </source>
</reference>
<dbReference type="FunFam" id="3.40.50.10190:FF:000006">
    <property type="entry name" value="Breast cancer type 1 susceptibility protein homolog"/>
    <property type="match status" value="1"/>
</dbReference>
<dbReference type="GO" id="GO:0003677">
    <property type="term" value="F:DNA binding"/>
    <property type="evidence" value="ECO:0007669"/>
    <property type="project" value="UniProtKB-KW"/>
</dbReference>
<feature type="compositionally biased region" description="Polar residues" evidence="27">
    <location>
        <begin position="1417"/>
        <end position="1430"/>
    </location>
</feature>
<dbReference type="GO" id="GO:0006633">
    <property type="term" value="P:fatty acid biosynthetic process"/>
    <property type="evidence" value="ECO:0007669"/>
    <property type="project" value="UniProtKB-KW"/>
</dbReference>
<evidence type="ECO:0000256" key="11">
    <source>
        <dbReference type="ARBA" id="ARBA00022832"/>
    </source>
</evidence>
<organism evidence="30 31">
    <name type="scientific">Coilia grayii</name>
    <name type="common">Gray's grenadier anchovy</name>
    <dbReference type="NCBI Taxonomy" id="363190"/>
    <lineage>
        <taxon>Eukaryota</taxon>
        <taxon>Metazoa</taxon>
        <taxon>Chordata</taxon>
        <taxon>Craniata</taxon>
        <taxon>Vertebrata</taxon>
        <taxon>Euteleostomi</taxon>
        <taxon>Actinopterygii</taxon>
        <taxon>Neopterygii</taxon>
        <taxon>Teleostei</taxon>
        <taxon>Clupei</taxon>
        <taxon>Clupeiformes</taxon>
        <taxon>Clupeoidei</taxon>
        <taxon>Engraulidae</taxon>
        <taxon>Coilinae</taxon>
        <taxon>Coilia</taxon>
    </lineage>
</organism>
<feature type="region of interest" description="Disordered" evidence="27">
    <location>
        <begin position="1189"/>
        <end position="1256"/>
    </location>
</feature>
<evidence type="ECO:0000256" key="20">
    <source>
        <dbReference type="ARBA" id="ARBA00023163"/>
    </source>
</evidence>
<dbReference type="InterPro" id="IPR018957">
    <property type="entry name" value="Znf_C3HC4_RING-type"/>
</dbReference>
<evidence type="ECO:0000256" key="2">
    <source>
        <dbReference type="ARBA" id="ARBA00004286"/>
    </source>
</evidence>
<comment type="caution">
    <text evidence="30">The sequence shown here is derived from an EMBL/GenBank/DDBJ whole genome shotgun (WGS) entry which is preliminary data.</text>
</comment>
<dbReference type="GO" id="GO:0006281">
    <property type="term" value="P:DNA repair"/>
    <property type="evidence" value="ECO:0007669"/>
    <property type="project" value="UniProtKB-KW"/>
</dbReference>
<evidence type="ECO:0000256" key="14">
    <source>
        <dbReference type="ARBA" id="ARBA00022990"/>
    </source>
</evidence>
<evidence type="ECO:0000256" key="24">
    <source>
        <dbReference type="ARBA" id="ARBA00023306"/>
    </source>
</evidence>
<feature type="region of interest" description="Disordered" evidence="27">
    <location>
        <begin position="706"/>
        <end position="864"/>
    </location>
</feature>
<protein>
    <recommendedName>
        <fullName evidence="25">RING-type E3 ubiquitin transferase BRCA1</fullName>
    </recommendedName>
</protein>
<evidence type="ECO:0000256" key="12">
    <source>
        <dbReference type="ARBA" id="ARBA00022833"/>
    </source>
</evidence>
<dbReference type="InterPro" id="IPR031099">
    <property type="entry name" value="BRCA1-associated"/>
</dbReference>
<dbReference type="InterPro" id="IPR011364">
    <property type="entry name" value="BRCA1"/>
</dbReference>
<keyword evidence="16" id="KW-0443">Lipid metabolism</keyword>
<keyword evidence="15" id="KW-0805">Transcription regulation</keyword>
<evidence type="ECO:0000256" key="25">
    <source>
        <dbReference type="ARBA" id="ARBA00031556"/>
    </source>
</evidence>
<keyword evidence="5" id="KW-0444">Lipid biosynthesis</keyword>
<feature type="compositionally biased region" description="Basic and acidic residues" evidence="27">
    <location>
        <begin position="754"/>
        <end position="764"/>
    </location>
</feature>
<keyword evidence="3" id="KW-0158">Chromosome</keyword>
<feature type="compositionally biased region" description="Basic and acidic residues" evidence="27">
    <location>
        <begin position="559"/>
        <end position="574"/>
    </location>
</feature>
<feature type="compositionally biased region" description="Low complexity" evidence="27">
    <location>
        <begin position="381"/>
        <end position="393"/>
    </location>
</feature>
<evidence type="ECO:0000256" key="9">
    <source>
        <dbReference type="ARBA" id="ARBA00022763"/>
    </source>
</evidence>
<evidence type="ECO:0000256" key="3">
    <source>
        <dbReference type="ARBA" id="ARBA00022454"/>
    </source>
</evidence>
<keyword evidence="31" id="KW-1185">Reference proteome</keyword>
<evidence type="ECO:0000256" key="13">
    <source>
        <dbReference type="ARBA" id="ARBA00022843"/>
    </source>
</evidence>
<sequence length="2022" mass="213545">MERPLVEDVKRGIAAIWENLQCPICLDLMSMPVTTKCDHQFCKFCMQKLLDRGRRQEANCPVCKTKVTKRSLQESTAFQRLVAGLQTLVEAYEYDSSTNYFTGLAQTRRPMSDEVRQKSEVCGETAEHAGIRGVEESAPSMTSSRAAMEAFAQLMDFGDSCSANSDSGLGHLPQALETGAPRSPQHADAPHTPLHTGAPQTPPSTHNVFLTSLETKDGLPSRKDGLSALVKRVHDTALSEGGLSSSKPGQRSGKVEGGQGSGRVEGGQGSGLAPQAAEVSERIVVRGKRQTRSARMLLARQCLGEEEGEEEEVLRRSSRTRRSLCLDVQHIVDNRQKRSLEKVSEWLLRIPLEGPVNEEEGRRQNASLRLDDQSEAGHTPGGSSSSSTADTGSLNDHVTDRPANQQEGFGRSLEEKVFGRVYGKTPVGQRRRTGSPDRAAEVSWNPAKDPEILRNPDQSGVVVSVLPGQGSLDERPAEMSADADAHGTSEDPETAGQSGRPRRKRRSQALTPADFIKRPSLGGAAEPCAAAEVQHGAELGESEAEPGVFEAELGVTTGLDHDDRRREDSIHEQDQLGPNTPGHVPAEEEPEPVLGPDPTPDPTQTPTEGGCSADGSEFEVKVRPRGRKKGRATMQDAWTHLPSALSTGVPERLTRPRRSQRNQRTDDGEQPKATRPLTLLTAGGEQCPPEAHVCTTAPRDVEAKIENYPSSGEALSPDTRTTRRGRRLRDFAMEVQGVPRRARTRAAKATTEPDLSKTDREISKTDPGSTVPDLGSTDLSKLDHDSKVQGVKKGSRSASALIPDPDLDSQEVGGVTKRTRAGRARARDPDPSSIVQAQGEQRVLGRKTRAATAKALTADASDPPHAVDQLGEAVHAEAPTAGESCTGETEQGPDKTIAAGAVQSTVPIEHHANMEHSAETDCRDETRISLSPQNQTGLDPRRNGCVFEQQVDDIEEMEVLEASAQGHVTDESLAASAHTLSAMVPPHTHTPTTEVAPHTHNPTTEVAPHTHTPHTDIAAPAVVQYAHLTPMVASHTHTPTPSIASHTQTTPAVVPQTQTLTLAAIPHTQSLTPMVVPHIATPEPMLPSAAGLVHSGSLPEAVVPHCRSPVEAVVPISPADVPHHRSPPSAVDAPRMAFQQDSRGTLENNAEPHSPTGVVQEEEREEVNDSELDTELLLKSFRGSRRKSFYLGSPNHQPESPATPDTVATEPGADSQPGAEPPVSEAISGLPGSRAIPGSGEIPGTPGSGVMPSPPCSGAIPVSGVIPGPPASGAIPGSRVVPGTPGSRAIPSPHCSAVIPGSTAIPGLPASGAEHESECAAVLSCGSDLVPPSDPLQGRPTSPAPQAGGPLCPSKSARVGGLSGGPPPCRGGSSPHPPAALCGVLGTDTQPMSCSLLFSDHPSLTQPCHSQEVPRMTQGQRHPQPAQTPNVGGPRFAQTCNSRDPQPAQKPNSGHPPPAQTPNGHVRSGQVQSPPAKQSPRGVQVGSPTASSGSVSPRAAQVEASGGSGGPTAAQHPVAPVQGASLESSMTPDGLVPLDGEGAGQFIHEDFSPPCAARKRRGRKAVRLESSESEVSSEDEELPTLQQILADPAATLRPITEQGLGSKNPVAPSLLTPDDPDREASDCEVIPCSLDPPPSSTHCPPQAGSGTATTGGEGGDAPEEWGGSSQDLFGTPEEDEGASQVAAGETAEFSQYSSDIINTQQKVELEAELGRLERMMALVSEALKQKEAGSGGRGGVSVASANGCGAVGTGSVEAANGMQGVGPKCVSPKKCMSSDPDQPNNTHTPSRPRATQRSEVIVQRSPAPTTPHPLQLVLSGLSGSQQVQAKKFAKRMGGSVASHVTSQTTHVIIYTDERLVCERTLKYFQGIANRKWVLSYLWVSECIRQDKLLDEEVFEVCGDVVTGQSHRGPQRARLTQPSELLMRGFEICLYGSFTGMTTGQMQEMIELCGGSVVEHPLHFSKKCSSRLVIVQPDLESGSVLKLRGGVLLVSRAWLLDSIGSFTLQDPLSYALEATPPQS</sequence>
<evidence type="ECO:0000256" key="26">
    <source>
        <dbReference type="PROSITE-ProRule" id="PRU00175"/>
    </source>
</evidence>
<dbReference type="Gene3D" id="3.30.40.10">
    <property type="entry name" value="Zinc/RING finger domain, C3HC4 (zinc finger)"/>
    <property type="match status" value="1"/>
</dbReference>
<feature type="region of interest" description="Disordered" evidence="27">
    <location>
        <begin position="372"/>
        <end position="692"/>
    </location>
</feature>